<organism evidence="1 2">
    <name type="scientific">Paraburkholderia terrae</name>
    <dbReference type="NCBI Taxonomy" id="311230"/>
    <lineage>
        <taxon>Bacteria</taxon>
        <taxon>Pseudomonadati</taxon>
        <taxon>Pseudomonadota</taxon>
        <taxon>Betaproteobacteria</taxon>
        <taxon>Burkholderiales</taxon>
        <taxon>Burkholderiaceae</taxon>
        <taxon>Paraburkholderia</taxon>
    </lineage>
</organism>
<evidence type="ECO:0008006" key="3">
    <source>
        <dbReference type="Google" id="ProtNLM"/>
    </source>
</evidence>
<sequence length="85" mass="9271">MNPTEGQVMALYQEMGVLTQVQDKAFTATHRPGTSAPYAGIYRCTKCSHEIGIAEGHILPAQTHGKHPASLGDIIWQLVVFAQHN</sequence>
<evidence type="ECO:0000313" key="1">
    <source>
        <dbReference type="EMBL" id="AUT65018.1"/>
    </source>
</evidence>
<proteinExistence type="predicted"/>
<dbReference type="AlphaFoldDB" id="A0A2I8EZX9"/>
<gene>
    <name evidence="1" type="ORF">C2L65_36110</name>
</gene>
<dbReference type="KEGG" id="pter:C2L65_36110"/>
<dbReference type="Proteomes" id="UP000243502">
    <property type="component" value="Chromosome 3"/>
</dbReference>
<accession>A0A2I8EZX9</accession>
<evidence type="ECO:0000313" key="2">
    <source>
        <dbReference type="Proteomes" id="UP000243502"/>
    </source>
</evidence>
<protein>
    <recommendedName>
        <fullName evidence="3">Protein L</fullName>
    </recommendedName>
</protein>
<dbReference type="EMBL" id="CP026113">
    <property type="protein sequence ID" value="AUT65018.1"/>
    <property type="molecule type" value="Genomic_DNA"/>
</dbReference>
<reference evidence="1 2" key="1">
    <citation type="submission" date="2018-01" db="EMBL/GenBank/DDBJ databases">
        <title>Species boundaries and ecological features among Paraburkholderia terrae DSMZ17804T, P. hospita DSMZ17164T and P. caribensis DSMZ13236T.</title>
        <authorList>
            <person name="Pratama A.A."/>
        </authorList>
    </citation>
    <scope>NUCLEOTIDE SEQUENCE [LARGE SCALE GENOMIC DNA]</scope>
    <source>
        <strain evidence="1 2">DSM 17804</strain>
    </source>
</reference>
<name>A0A2I8EZX9_9BURK</name>